<feature type="signal peptide" evidence="1">
    <location>
        <begin position="1"/>
        <end position="20"/>
    </location>
</feature>
<feature type="domain" description="Fibronectin type-III" evidence="2">
    <location>
        <begin position="212"/>
        <end position="308"/>
    </location>
</feature>
<gene>
    <name evidence="3" type="ORF">NQ315_001356</name>
</gene>
<protein>
    <recommendedName>
        <fullName evidence="2">Fibronectin type-III domain-containing protein</fullName>
    </recommendedName>
</protein>
<feature type="chain" id="PRO_5043709546" description="Fibronectin type-III domain-containing protein" evidence="1">
    <location>
        <begin position="21"/>
        <end position="308"/>
    </location>
</feature>
<dbReference type="InterPro" id="IPR003961">
    <property type="entry name" value="FN3_dom"/>
</dbReference>
<dbReference type="InterPro" id="IPR013783">
    <property type="entry name" value="Ig-like_fold"/>
</dbReference>
<dbReference type="SUPFAM" id="SSF49265">
    <property type="entry name" value="Fibronectin type III"/>
    <property type="match status" value="2"/>
</dbReference>
<evidence type="ECO:0000256" key="1">
    <source>
        <dbReference type="SAM" id="SignalP"/>
    </source>
</evidence>
<evidence type="ECO:0000313" key="4">
    <source>
        <dbReference type="Proteomes" id="UP001159042"/>
    </source>
</evidence>
<dbReference type="PROSITE" id="PS50853">
    <property type="entry name" value="FN3"/>
    <property type="match status" value="2"/>
</dbReference>
<organism evidence="3 4">
    <name type="scientific">Exocentrus adspersus</name>
    <dbReference type="NCBI Taxonomy" id="1586481"/>
    <lineage>
        <taxon>Eukaryota</taxon>
        <taxon>Metazoa</taxon>
        <taxon>Ecdysozoa</taxon>
        <taxon>Arthropoda</taxon>
        <taxon>Hexapoda</taxon>
        <taxon>Insecta</taxon>
        <taxon>Pterygota</taxon>
        <taxon>Neoptera</taxon>
        <taxon>Endopterygota</taxon>
        <taxon>Coleoptera</taxon>
        <taxon>Polyphaga</taxon>
        <taxon>Cucujiformia</taxon>
        <taxon>Chrysomeloidea</taxon>
        <taxon>Cerambycidae</taxon>
        <taxon>Lamiinae</taxon>
        <taxon>Acanthocinini</taxon>
        <taxon>Exocentrus</taxon>
    </lineage>
</organism>
<reference evidence="3 4" key="1">
    <citation type="journal article" date="2023" name="Insect Mol. Biol.">
        <title>Genome sequencing provides insights into the evolution of gene families encoding plant cell wall-degrading enzymes in longhorned beetles.</title>
        <authorList>
            <person name="Shin N.R."/>
            <person name="Okamura Y."/>
            <person name="Kirsch R."/>
            <person name="Pauchet Y."/>
        </authorList>
    </citation>
    <scope>NUCLEOTIDE SEQUENCE [LARGE SCALE GENOMIC DNA]</scope>
    <source>
        <strain evidence="3">EAD_L_NR</strain>
    </source>
</reference>
<dbReference type="SMART" id="SM00060">
    <property type="entry name" value="FN3"/>
    <property type="match status" value="2"/>
</dbReference>
<dbReference type="CDD" id="cd00063">
    <property type="entry name" value="FN3"/>
    <property type="match status" value="2"/>
</dbReference>
<accession>A0AAV8WFE5</accession>
<name>A0AAV8WFE5_9CUCU</name>
<keyword evidence="1" id="KW-0732">Signal</keyword>
<proteinExistence type="predicted"/>
<dbReference type="EMBL" id="JANEYG010000002">
    <property type="protein sequence ID" value="KAJ8925171.1"/>
    <property type="molecule type" value="Genomic_DNA"/>
</dbReference>
<dbReference type="Gene3D" id="2.60.40.10">
    <property type="entry name" value="Immunoglobulins"/>
    <property type="match status" value="2"/>
</dbReference>
<comment type="caution">
    <text evidence="3">The sequence shown here is derived from an EMBL/GenBank/DDBJ whole genome shotgun (WGS) entry which is preliminary data.</text>
</comment>
<dbReference type="AlphaFoldDB" id="A0AAV8WFE5"/>
<dbReference type="InterPro" id="IPR036116">
    <property type="entry name" value="FN3_sf"/>
</dbReference>
<dbReference type="Proteomes" id="UP001159042">
    <property type="component" value="Unassembled WGS sequence"/>
</dbReference>
<feature type="domain" description="Fibronectin type-III" evidence="2">
    <location>
        <begin position="23"/>
        <end position="115"/>
    </location>
</feature>
<evidence type="ECO:0000313" key="3">
    <source>
        <dbReference type="EMBL" id="KAJ8925171.1"/>
    </source>
</evidence>
<keyword evidence="4" id="KW-1185">Reference proteome</keyword>
<evidence type="ECO:0000259" key="2">
    <source>
        <dbReference type="PROSITE" id="PS50853"/>
    </source>
</evidence>
<sequence length="308" mass="33908">MVGLKLLLIILCGFLRPAQGQDGCEPNTVQNISIISNTTLTWDVDPSPTCTVTSFRVNVVEVGGEEEYFYELTENSLDVSSLKACVPWSFTVAAIADDVAGVPAILTADLPLPPDADLSIFYWLNFNKSHTILNWDLSDRNVRNCSLQFKLTILDLYLNTTEDFVVESKAAPLVMSPCVPYEMALRAVQPADSSEGPIMRMTLILSARAQLAPTLKTIDITATSINMTWALEGRTNRCSLVRFFVEGGDHFNVTVPLHDLEDTTTVSVELNELSPNSMYYFEVRVENMAGNSTVTPIAVQTLMDSPPT</sequence>